<reference evidence="15" key="1">
    <citation type="submission" date="2023-03" db="EMBL/GenBank/DDBJ databases">
        <authorList>
            <person name="Shen W."/>
            <person name="Cai J."/>
        </authorList>
    </citation>
    <scope>NUCLEOTIDE SEQUENCE</scope>
    <source>
        <strain evidence="15">B226-2</strain>
    </source>
</reference>
<dbReference type="HAMAP" id="MF_00186">
    <property type="entry name" value="Glycerol_kin"/>
    <property type="match status" value="1"/>
</dbReference>
<dbReference type="PIRSF" id="PIRSF000538">
    <property type="entry name" value="GlpK"/>
    <property type="match status" value="1"/>
</dbReference>
<feature type="binding site" evidence="11">
    <location>
        <position position="82"/>
    </location>
    <ligand>
        <name>sn-glycerol 3-phosphate</name>
        <dbReference type="ChEBI" id="CHEBI:57597"/>
    </ligand>
</feature>
<feature type="binding site" evidence="11">
    <location>
        <position position="12"/>
    </location>
    <ligand>
        <name>ADP</name>
        <dbReference type="ChEBI" id="CHEBI:456216"/>
    </ligand>
</feature>
<dbReference type="EMBL" id="JARQBJ010000005">
    <property type="protein sequence ID" value="MDT2811077.1"/>
    <property type="molecule type" value="Genomic_DNA"/>
</dbReference>
<gene>
    <name evidence="11 15" type="primary">glpK</name>
    <name evidence="15" type="ORF">P7H43_11370</name>
</gene>
<keyword evidence="4 11" id="KW-0547">Nucleotide-binding</keyword>
<evidence type="ECO:0000313" key="15">
    <source>
        <dbReference type="EMBL" id="MDT2811077.1"/>
    </source>
</evidence>
<feature type="binding site" evidence="11">
    <location>
        <position position="12"/>
    </location>
    <ligand>
        <name>ATP</name>
        <dbReference type="ChEBI" id="CHEBI:30616"/>
    </ligand>
</feature>
<feature type="binding site" evidence="11">
    <location>
        <position position="16"/>
    </location>
    <ligand>
        <name>ADP</name>
        <dbReference type="ChEBI" id="CHEBI:456216"/>
    </ligand>
</feature>
<evidence type="ECO:0000256" key="2">
    <source>
        <dbReference type="ARBA" id="ARBA00009156"/>
    </source>
</evidence>
<feature type="binding site" evidence="11">
    <location>
        <position position="134"/>
    </location>
    <ligand>
        <name>sn-glycerol 3-phosphate</name>
        <dbReference type="ChEBI" id="CHEBI:57597"/>
    </ligand>
</feature>
<dbReference type="GO" id="GO:0005829">
    <property type="term" value="C:cytosol"/>
    <property type="evidence" value="ECO:0007669"/>
    <property type="project" value="TreeGrafter"/>
</dbReference>
<comment type="subunit">
    <text evidence="10 11">Homotetramer and homodimer (in equilibrium).</text>
</comment>
<dbReference type="InterPro" id="IPR018485">
    <property type="entry name" value="FGGY_C"/>
</dbReference>
<evidence type="ECO:0000256" key="10">
    <source>
        <dbReference type="ARBA" id="ARBA00063665"/>
    </source>
</evidence>
<proteinExistence type="inferred from homology"/>
<accession>A0AAW8U306</accession>
<feature type="binding site" evidence="11">
    <location>
        <position position="266"/>
    </location>
    <ligand>
        <name>ADP</name>
        <dbReference type="ChEBI" id="CHEBI:456216"/>
    </ligand>
</feature>
<keyword evidence="5 11" id="KW-0418">Kinase</keyword>
<dbReference type="NCBIfam" id="NF000756">
    <property type="entry name" value="PRK00047.1"/>
    <property type="match status" value="1"/>
</dbReference>
<dbReference type="RefSeq" id="WP_311835704.1">
    <property type="nucleotide sequence ID" value="NZ_JARQBJ010000005.1"/>
</dbReference>
<feature type="binding site" evidence="11">
    <location>
        <position position="82"/>
    </location>
    <ligand>
        <name>glycerol</name>
        <dbReference type="ChEBI" id="CHEBI:17754"/>
    </ligand>
</feature>
<evidence type="ECO:0000313" key="16">
    <source>
        <dbReference type="Proteomes" id="UP001256711"/>
    </source>
</evidence>
<dbReference type="SUPFAM" id="SSF53067">
    <property type="entry name" value="Actin-like ATPase domain"/>
    <property type="match status" value="2"/>
</dbReference>
<feature type="binding site" evidence="11">
    <location>
        <position position="245"/>
    </location>
    <ligand>
        <name>glycerol</name>
        <dbReference type="ChEBI" id="CHEBI:17754"/>
    </ligand>
</feature>
<evidence type="ECO:0000256" key="6">
    <source>
        <dbReference type="ARBA" id="ARBA00022798"/>
    </source>
</evidence>
<keyword evidence="7 11" id="KW-0067">ATP-binding</keyword>
<dbReference type="GO" id="GO:0004370">
    <property type="term" value="F:glycerol kinase activity"/>
    <property type="evidence" value="ECO:0007669"/>
    <property type="project" value="UniProtKB-UniRule"/>
</dbReference>
<dbReference type="InterPro" id="IPR043129">
    <property type="entry name" value="ATPase_NBD"/>
</dbReference>
<comment type="function">
    <text evidence="9 11">Key enzyme in the regulation of glycerol uptake and metabolism. Catalyzes the phosphorylation of glycerol to yield sn-glycerol 3-phosphate.</text>
</comment>
<dbReference type="InterPro" id="IPR018484">
    <property type="entry name" value="FGGY_N"/>
</dbReference>
<comment type="activity regulation">
    <text evidence="11">Activated by phosphorylation and inhibited by fructose 1,6-bisphosphate (FBP).</text>
</comment>
<dbReference type="InterPro" id="IPR005999">
    <property type="entry name" value="Glycerol_kin"/>
</dbReference>
<feature type="binding site" evidence="11">
    <location>
        <position position="309"/>
    </location>
    <ligand>
        <name>ATP</name>
        <dbReference type="ChEBI" id="CHEBI:30616"/>
    </ligand>
</feature>
<feature type="binding site" evidence="11">
    <location>
        <position position="12"/>
    </location>
    <ligand>
        <name>sn-glycerol 3-phosphate</name>
        <dbReference type="ChEBI" id="CHEBI:57597"/>
    </ligand>
</feature>
<dbReference type="FunFam" id="3.30.420.40:FF:000008">
    <property type="entry name" value="Glycerol kinase"/>
    <property type="match status" value="1"/>
</dbReference>
<feature type="binding site" evidence="11">
    <location>
        <position position="244"/>
    </location>
    <ligand>
        <name>glycerol</name>
        <dbReference type="ChEBI" id="CHEBI:17754"/>
    </ligand>
</feature>
<feature type="binding site" evidence="11">
    <location>
        <position position="244"/>
    </location>
    <ligand>
        <name>sn-glycerol 3-phosphate</name>
        <dbReference type="ChEBI" id="CHEBI:57597"/>
    </ligand>
</feature>
<feature type="binding site" evidence="11">
    <location>
        <position position="309"/>
    </location>
    <ligand>
        <name>ADP</name>
        <dbReference type="ChEBI" id="CHEBI:456216"/>
    </ligand>
</feature>
<comment type="pathway">
    <text evidence="1 11">Polyol metabolism; glycerol degradation via glycerol kinase pathway; sn-glycerol 3-phosphate from glycerol: step 1/1.</text>
</comment>
<dbReference type="InterPro" id="IPR018483">
    <property type="entry name" value="Carb_kinase_FGGY_CS"/>
</dbReference>
<evidence type="ECO:0000256" key="12">
    <source>
        <dbReference type="RuleBase" id="RU003733"/>
    </source>
</evidence>
<feature type="domain" description="Carbohydrate kinase FGGY N-terminal" evidence="13">
    <location>
        <begin position="4"/>
        <end position="251"/>
    </location>
</feature>
<dbReference type="GO" id="GO:0006072">
    <property type="term" value="P:glycerol-3-phosphate metabolic process"/>
    <property type="evidence" value="ECO:0007669"/>
    <property type="project" value="InterPro"/>
</dbReference>
<feature type="binding site" evidence="11">
    <location>
        <position position="414"/>
    </location>
    <ligand>
        <name>ADP</name>
        <dbReference type="ChEBI" id="CHEBI:456216"/>
    </ligand>
</feature>
<evidence type="ECO:0000256" key="7">
    <source>
        <dbReference type="ARBA" id="ARBA00022840"/>
    </source>
</evidence>
<dbReference type="Pfam" id="PF02782">
    <property type="entry name" value="FGGY_C"/>
    <property type="match status" value="1"/>
</dbReference>
<evidence type="ECO:0000256" key="11">
    <source>
        <dbReference type="HAMAP-Rule" id="MF_00186"/>
    </source>
</evidence>
<evidence type="ECO:0000259" key="13">
    <source>
        <dbReference type="Pfam" id="PF00370"/>
    </source>
</evidence>
<evidence type="ECO:0000259" key="14">
    <source>
        <dbReference type="Pfam" id="PF02782"/>
    </source>
</evidence>
<evidence type="ECO:0000256" key="5">
    <source>
        <dbReference type="ARBA" id="ARBA00022777"/>
    </source>
</evidence>
<feature type="binding site" evidence="11">
    <location>
        <position position="14"/>
    </location>
    <ligand>
        <name>ATP</name>
        <dbReference type="ChEBI" id="CHEBI:30616"/>
    </ligand>
</feature>
<dbReference type="InterPro" id="IPR000577">
    <property type="entry name" value="Carb_kinase_FGGY"/>
</dbReference>
<feature type="modified residue" description="Phosphohistidine; by HPr" evidence="11">
    <location>
        <position position="230"/>
    </location>
</feature>
<evidence type="ECO:0000256" key="1">
    <source>
        <dbReference type="ARBA" id="ARBA00005190"/>
    </source>
</evidence>
<dbReference type="PROSITE" id="PS00933">
    <property type="entry name" value="FGGY_KINASES_1"/>
    <property type="match status" value="1"/>
</dbReference>
<evidence type="ECO:0000256" key="9">
    <source>
        <dbReference type="ARBA" id="ARBA00054633"/>
    </source>
</evidence>
<comment type="caution">
    <text evidence="15">The sequence shown here is derived from an EMBL/GenBank/DDBJ whole genome shotgun (WGS) entry which is preliminary data.</text>
</comment>
<dbReference type="GO" id="GO:0005524">
    <property type="term" value="F:ATP binding"/>
    <property type="evidence" value="ECO:0007669"/>
    <property type="project" value="UniProtKB-UniRule"/>
</dbReference>
<comment type="PTM">
    <text evidence="11">The phosphoenolpyruvate-dependent sugar phosphotransferase system (PTS), including enzyme I, and histidine-containing protein (HPr) are required for the phosphorylation, which leads to the activation of the enzyme.</text>
</comment>
<feature type="binding site" evidence="11">
    <location>
        <position position="134"/>
    </location>
    <ligand>
        <name>glycerol</name>
        <dbReference type="ChEBI" id="CHEBI:17754"/>
    </ligand>
</feature>
<evidence type="ECO:0000256" key="4">
    <source>
        <dbReference type="ARBA" id="ARBA00022741"/>
    </source>
</evidence>
<dbReference type="FunFam" id="3.30.420.40:FF:000007">
    <property type="entry name" value="Glycerol kinase"/>
    <property type="match status" value="1"/>
</dbReference>
<dbReference type="Proteomes" id="UP001256711">
    <property type="component" value="Unassembled WGS sequence"/>
</dbReference>
<keyword evidence="3 11" id="KW-0808">Transferase</keyword>
<dbReference type="GO" id="GO:0019563">
    <property type="term" value="P:glycerol catabolic process"/>
    <property type="evidence" value="ECO:0007669"/>
    <property type="project" value="UniProtKB-UniRule"/>
</dbReference>
<dbReference type="PROSITE" id="PS00445">
    <property type="entry name" value="FGGY_KINASES_2"/>
    <property type="match status" value="1"/>
</dbReference>
<dbReference type="NCBIfam" id="TIGR01311">
    <property type="entry name" value="glycerol_kin"/>
    <property type="match status" value="1"/>
</dbReference>
<sequence>MESYIMSIDQGTTSSRAIIFDKTGKEFSSSQKEFTQYFPKPGWVEHNPNEIWNSVQSVIAGALIEGGIRPNQIEGIGITNQRETSIIWEKETGRPIYNAIVWQSKQTSDIADDLKEKGYGEMIQKKTGLLIDSYFSATKVKWILDHVEGSRERARNGELLFGTIDTWLVWKLTGGKVHVTDYTNASRTMMFNIYDLKWDQEILDLLDIPKELLPEVKSNSEVYGHTEDYHFYGNQVPIAGMAGDQQAALVGQLAFEKGMVKNTYGTGAFIVMNTGEEPILSENGLLTTIGYGIDGKVTYALEGSIFVAGSAIQWLRDGLRMFQSAPESEEYAKKVDSSENVYVVPAFTGLGAPYWDQQARGAIFGLTRGTTKEHFIRATLESLAYQTTDVVKTMSKDAGTDIKLLRVDGGASKNDLLMQFQADILQTPVERAPYLETTALGVAYLAGLAVGYWKNIDEIKKFASDGQHFDPKIDPAVTEDLYAGWQEAVQATMQFKHIPKGTSDTEE</sequence>
<dbReference type="Pfam" id="PF00370">
    <property type="entry name" value="FGGY_N"/>
    <property type="match status" value="1"/>
</dbReference>
<feature type="binding site" evidence="11">
    <location>
        <position position="83"/>
    </location>
    <ligand>
        <name>sn-glycerol 3-phosphate</name>
        <dbReference type="ChEBI" id="CHEBI:57597"/>
    </ligand>
</feature>
<feature type="binding site" evidence="11">
    <location>
        <position position="266"/>
    </location>
    <ligand>
        <name>ATP</name>
        <dbReference type="ChEBI" id="CHEBI:30616"/>
    </ligand>
</feature>
<dbReference type="PANTHER" id="PTHR10196">
    <property type="entry name" value="SUGAR KINASE"/>
    <property type="match status" value="1"/>
</dbReference>
<name>A0AAW8U306_9ENTE</name>
<dbReference type="AlphaFoldDB" id="A0AAW8U306"/>
<dbReference type="EC" id="2.7.1.30" evidence="11"/>
<feature type="binding site" evidence="11">
    <location>
        <position position="13"/>
    </location>
    <ligand>
        <name>ATP</name>
        <dbReference type="ChEBI" id="CHEBI:30616"/>
    </ligand>
</feature>
<comment type="catalytic activity">
    <reaction evidence="8 11">
        <text>glycerol + ATP = sn-glycerol 3-phosphate + ADP + H(+)</text>
        <dbReference type="Rhea" id="RHEA:21644"/>
        <dbReference type="ChEBI" id="CHEBI:15378"/>
        <dbReference type="ChEBI" id="CHEBI:17754"/>
        <dbReference type="ChEBI" id="CHEBI:30616"/>
        <dbReference type="ChEBI" id="CHEBI:57597"/>
        <dbReference type="ChEBI" id="CHEBI:456216"/>
        <dbReference type="EC" id="2.7.1.30"/>
    </reaction>
</comment>
<feature type="binding site" evidence="11">
    <location>
        <position position="410"/>
    </location>
    <ligand>
        <name>ATP</name>
        <dbReference type="ChEBI" id="CHEBI:30616"/>
    </ligand>
</feature>
<feature type="binding site" evidence="11">
    <location>
        <position position="83"/>
    </location>
    <ligand>
        <name>glycerol</name>
        <dbReference type="ChEBI" id="CHEBI:17754"/>
    </ligand>
</feature>
<dbReference type="CDD" id="cd07786">
    <property type="entry name" value="FGGY_EcGK_like"/>
    <property type="match status" value="1"/>
</dbReference>
<feature type="domain" description="Carbohydrate kinase FGGY C-terminal" evidence="14">
    <location>
        <begin position="261"/>
        <end position="449"/>
    </location>
</feature>
<organism evidence="15 16">
    <name type="scientific">Enterococcus asini</name>
    <dbReference type="NCBI Taxonomy" id="57732"/>
    <lineage>
        <taxon>Bacteria</taxon>
        <taxon>Bacillati</taxon>
        <taxon>Bacillota</taxon>
        <taxon>Bacilli</taxon>
        <taxon>Lactobacillales</taxon>
        <taxon>Enterococcaceae</taxon>
        <taxon>Enterococcus</taxon>
    </lineage>
</organism>
<dbReference type="PANTHER" id="PTHR10196:SF69">
    <property type="entry name" value="GLYCEROL KINASE"/>
    <property type="match status" value="1"/>
</dbReference>
<keyword evidence="6 11" id="KW-0319">Glycerol metabolism</keyword>
<keyword evidence="11" id="KW-0597">Phosphoprotein</keyword>
<dbReference type="Gene3D" id="3.30.420.40">
    <property type="match status" value="2"/>
</dbReference>
<comment type="similarity">
    <text evidence="2 11 12">Belongs to the FGGY kinase family.</text>
</comment>
<feature type="binding site" evidence="11">
    <location>
        <position position="313"/>
    </location>
    <ligand>
        <name>ATP</name>
        <dbReference type="ChEBI" id="CHEBI:30616"/>
    </ligand>
</feature>
<feature type="binding site" evidence="11">
    <location>
        <position position="410"/>
    </location>
    <ligand>
        <name>ADP</name>
        <dbReference type="ChEBI" id="CHEBI:456216"/>
    </ligand>
</feature>
<evidence type="ECO:0000256" key="3">
    <source>
        <dbReference type="ARBA" id="ARBA00022679"/>
    </source>
</evidence>
<protein>
    <recommendedName>
        <fullName evidence="11">Glycerol kinase</fullName>
        <ecNumber evidence="11">2.7.1.30</ecNumber>
    </recommendedName>
    <alternativeName>
        <fullName evidence="11">ATP:glycerol 3-phosphotransferase</fullName>
    </alternativeName>
    <alternativeName>
        <fullName evidence="11">Glycerokinase</fullName>
        <shortName evidence="11">GK</shortName>
    </alternativeName>
</protein>
<evidence type="ECO:0000256" key="8">
    <source>
        <dbReference type="ARBA" id="ARBA00052101"/>
    </source>
</evidence>